<name>A0AAD5MG66_PARTN</name>
<dbReference type="EMBL" id="JAHQIW010003268">
    <property type="protein sequence ID" value="KAJ1357977.1"/>
    <property type="molecule type" value="Genomic_DNA"/>
</dbReference>
<protein>
    <submittedName>
        <fullName evidence="2">Uncharacterized protein</fullName>
    </submittedName>
</protein>
<evidence type="ECO:0000256" key="1">
    <source>
        <dbReference type="SAM" id="MobiDB-lite"/>
    </source>
</evidence>
<comment type="caution">
    <text evidence="2">The sequence shown here is derived from an EMBL/GenBank/DDBJ whole genome shotgun (WGS) entry which is preliminary data.</text>
</comment>
<keyword evidence="3" id="KW-1185">Reference proteome</keyword>
<feature type="compositionally biased region" description="Pro residues" evidence="1">
    <location>
        <begin position="95"/>
        <end position="111"/>
    </location>
</feature>
<gene>
    <name evidence="2" type="ORF">KIN20_016261</name>
</gene>
<dbReference type="AlphaFoldDB" id="A0AAD5MG66"/>
<dbReference type="Proteomes" id="UP001196413">
    <property type="component" value="Unassembled WGS sequence"/>
</dbReference>
<sequence>MVQVTPPIMSFTLQPPHAQPNLQGLLHGQLTPQIQTGIAPAAGTIMVASLPNQTIQMNPMIGLATGVQIPHGQFPPIPHVPPLPVVPPVPPTPPRPFTSPIPGPVFQPHPPLSGQGQSPQVPPTEFPPQGAVPPPSLAGQVEVINGQAANSSLEQLGCGFDWLTNTCKDVFVIGWCGQCHDFGNIFMHDCKCVRPLISLPPRQPVHPTLYFNMI</sequence>
<evidence type="ECO:0000313" key="3">
    <source>
        <dbReference type="Proteomes" id="UP001196413"/>
    </source>
</evidence>
<reference evidence="2" key="1">
    <citation type="submission" date="2021-06" db="EMBL/GenBank/DDBJ databases">
        <title>Parelaphostrongylus tenuis whole genome reference sequence.</title>
        <authorList>
            <person name="Garwood T.J."/>
            <person name="Larsen P.A."/>
            <person name="Fountain-Jones N.M."/>
            <person name="Garbe J.R."/>
            <person name="Macchietto M.G."/>
            <person name="Kania S.A."/>
            <person name="Gerhold R.W."/>
            <person name="Richards J.E."/>
            <person name="Wolf T.M."/>
        </authorList>
    </citation>
    <scope>NUCLEOTIDE SEQUENCE</scope>
    <source>
        <strain evidence="2">MNPRO001-30</strain>
        <tissue evidence="2">Meninges</tissue>
    </source>
</reference>
<proteinExistence type="predicted"/>
<feature type="region of interest" description="Disordered" evidence="1">
    <location>
        <begin position="95"/>
        <end position="128"/>
    </location>
</feature>
<accession>A0AAD5MG66</accession>
<organism evidence="2 3">
    <name type="scientific">Parelaphostrongylus tenuis</name>
    <name type="common">Meningeal worm</name>
    <dbReference type="NCBI Taxonomy" id="148309"/>
    <lineage>
        <taxon>Eukaryota</taxon>
        <taxon>Metazoa</taxon>
        <taxon>Ecdysozoa</taxon>
        <taxon>Nematoda</taxon>
        <taxon>Chromadorea</taxon>
        <taxon>Rhabditida</taxon>
        <taxon>Rhabditina</taxon>
        <taxon>Rhabditomorpha</taxon>
        <taxon>Strongyloidea</taxon>
        <taxon>Metastrongylidae</taxon>
        <taxon>Parelaphostrongylus</taxon>
    </lineage>
</organism>
<evidence type="ECO:0000313" key="2">
    <source>
        <dbReference type="EMBL" id="KAJ1357977.1"/>
    </source>
</evidence>